<evidence type="ECO:0000313" key="2">
    <source>
        <dbReference type="Proteomes" id="UP000572680"/>
    </source>
</evidence>
<keyword evidence="2" id="KW-1185">Reference proteome</keyword>
<comment type="caution">
    <text evidence="1">The sequence shown here is derived from an EMBL/GenBank/DDBJ whole genome shotgun (WGS) entry which is preliminary data.</text>
</comment>
<gene>
    <name evidence="1" type="ORF">HNR61_007220</name>
</gene>
<organism evidence="1 2">
    <name type="scientific">Actinomadura namibiensis</name>
    <dbReference type="NCBI Taxonomy" id="182080"/>
    <lineage>
        <taxon>Bacteria</taxon>
        <taxon>Bacillati</taxon>
        <taxon>Actinomycetota</taxon>
        <taxon>Actinomycetes</taxon>
        <taxon>Streptosporangiales</taxon>
        <taxon>Thermomonosporaceae</taxon>
        <taxon>Actinomadura</taxon>
    </lineage>
</organism>
<name>A0A7W3QQB3_ACTNM</name>
<dbReference type="Proteomes" id="UP000572680">
    <property type="component" value="Unassembled WGS sequence"/>
</dbReference>
<accession>A0A7W3QQB3</accession>
<proteinExistence type="predicted"/>
<dbReference type="Pfam" id="PF15575">
    <property type="entry name" value="Imm49"/>
    <property type="match status" value="1"/>
</dbReference>
<protein>
    <recommendedName>
        <fullName evidence="3">Immunity 49 family protein</fullName>
    </recommendedName>
</protein>
<sequence>MRTVQRHEIDAEFAARQAEELHDTVVNWALIDLDKAPAQMNEAQYLTRSVWGYRLAGDAPAALAETWRSTVLAMQAGTAAFRAATRPAGTVVECRFGTETLPVRSEGPSFWTTGGEWLNACYLALVCREKERLDFLNSVSPDFLRDSAAGGSAAPYLYPWIQALQALWRGREDCQEHLYAAVEAIDPQGGRDRANLIAFPAMRVFEAVIAEDGAAFNDALFEGLEWHREHWTRDAERRRSPEGFVALPLLALACLATDLGIPVEVESEYLPGHLVRGEWVGEFPT</sequence>
<dbReference type="AlphaFoldDB" id="A0A7W3QQB3"/>
<reference evidence="1 2" key="1">
    <citation type="submission" date="2020-08" db="EMBL/GenBank/DDBJ databases">
        <title>Genomic Encyclopedia of Type Strains, Phase IV (KMG-IV): sequencing the most valuable type-strain genomes for metagenomic binning, comparative biology and taxonomic classification.</title>
        <authorList>
            <person name="Goeker M."/>
        </authorList>
    </citation>
    <scope>NUCLEOTIDE SEQUENCE [LARGE SCALE GENOMIC DNA]</scope>
    <source>
        <strain evidence="1 2">DSM 44197</strain>
    </source>
</reference>
<dbReference type="RefSeq" id="WP_182847537.1">
    <property type="nucleotide sequence ID" value="NZ_BAAALP010000028.1"/>
</dbReference>
<evidence type="ECO:0000313" key="1">
    <source>
        <dbReference type="EMBL" id="MBA8955544.1"/>
    </source>
</evidence>
<dbReference type="InterPro" id="IPR029074">
    <property type="entry name" value="Imm49"/>
</dbReference>
<dbReference type="EMBL" id="JACJIA010000012">
    <property type="protein sequence ID" value="MBA8955544.1"/>
    <property type="molecule type" value="Genomic_DNA"/>
</dbReference>
<evidence type="ECO:0008006" key="3">
    <source>
        <dbReference type="Google" id="ProtNLM"/>
    </source>
</evidence>